<comment type="cofactor">
    <cofactor evidence="1 5">
        <name>heme</name>
        <dbReference type="ChEBI" id="CHEBI:30413"/>
    </cofactor>
</comment>
<dbReference type="InterPro" id="IPR001128">
    <property type="entry name" value="Cyt_P450"/>
</dbReference>
<evidence type="ECO:0000256" key="1">
    <source>
        <dbReference type="ARBA" id="ARBA00001971"/>
    </source>
</evidence>
<organism evidence="7">
    <name type="scientific">Streptomyces sp. NBC_00060</name>
    <dbReference type="NCBI Taxonomy" id="2975636"/>
    <lineage>
        <taxon>Bacteria</taxon>
        <taxon>Bacillati</taxon>
        <taxon>Actinomycetota</taxon>
        <taxon>Actinomycetes</taxon>
        <taxon>Kitasatosporales</taxon>
        <taxon>Streptomycetaceae</taxon>
        <taxon>Streptomyces</taxon>
    </lineage>
</organism>
<keyword evidence="3 5" id="KW-0479">Metal-binding</keyword>
<evidence type="ECO:0000256" key="3">
    <source>
        <dbReference type="ARBA" id="ARBA00022723"/>
    </source>
</evidence>
<protein>
    <submittedName>
        <fullName evidence="7">Cytochrome P450</fullName>
    </submittedName>
</protein>
<evidence type="ECO:0000256" key="6">
    <source>
        <dbReference type="RuleBase" id="RU000461"/>
    </source>
</evidence>
<dbReference type="PRINTS" id="PR00465">
    <property type="entry name" value="EP450IV"/>
</dbReference>
<dbReference type="Pfam" id="PF00067">
    <property type="entry name" value="p450"/>
    <property type="match status" value="1"/>
</dbReference>
<keyword evidence="7" id="KW-0614">Plasmid</keyword>
<reference evidence="7" key="1">
    <citation type="submission" date="2022-10" db="EMBL/GenBank/DDBJ databases">
        <title>The complete genomes of actinobacterial strains from the NBC collection.</title>
        <authorList>
            <person name="Joergensen T.S."/>
            <person name="Alvarez Arevalo M."/>
            <person name="Sterndorff E.B."/>
            <person name="Faurdal D."/>
            <person name="Vuksanovic O."/>
            <person name="Mourched A.-S."/>
            <person name="Charusanti P."/>
            <person name="Shaw S."/>
            <person name="Blin K."/>
            <person name="Weber T."/>
        </authorList>
    </citation>
    <scope>NUCLEOTIDE SEQUENCE</scope>
    <source>
        <strain evidence="7">NBC_00060</strain>
        <plasmid evidence="7">unnamed1</plasmid>
    </source>
</reference>
<sequence>MTSRNLPPGPSKSSLIQALQLARTPYAVLADNQARYGDLFAMRIWGWGDFVVASDPDDIKKIFTAPPAVLSAGRARWMLDPVFGRKSLLTRDGSEHAWQRRFLMPYFHRENLKKGQQIAIDATYDAMSRWPARADISMAGDLASITTDVLIKKFLGFDQPEESESVKTVLLDFLKESRQAAVFNIPALINMNVGPWRRYHKARRRMDELLYKEIAERRERPRPVENDIITALHQAEKNDGEPLSDSVVRDIVVMLLGSGQETVAYTLAWVLEAILSHREVVDRIRGEIDRATAGDRLAVPHLEQLPYLHAAVTEAMRLYPINPIIPRLVLQPGFTVGGYELPVGTHVAGNSYGAQRRAATYSDPLAFRPERFLGDARPDIYTWLPFGGGARKCIAATYVMYEVPAIVATLLTHPDLRLRADRVQPGVSARDMVAPAGGTVVSTAPARPR</sequence>
<evidence type="ECO:0000256" key="5">
    <source>
        <dbReference type="PIRSR" id="PIRSR602403-1"/>
    </source>
</evidence>
<gene>
    <name evidence="7" type="ORF">OHV25_40410</name>
</gene>
<geneLocation type="plasmid" evidence="7">
    <name>unnamed1</name>
</geneLocation>
<dbReference type="PANTHER" id="PTHR24305:SF166">
    <property type="entry name" value="CYTOCHROME P450 12A4, MITOCHONDRIAL-RELATED"/>
    <property type="match status" value="1"/>
</dbReference>
<keyword evidence="6" id="KW-0560">Oxidoreductase</keyword>
<dbReference type="InterPro" id="IPR017972">
    <property type="entry name" value="Cyt_P450_CS"/>
</dbReference>
<name>A0AAU2HCI6_9ACTN</name>
<dbReference type="Gene3D" id="1.10.630.10">
    <property type="entry name" value="Cytochrome P450"/>
    <property type="match status" value="1"/>
</dbReference>
<dbReference type="GO" id="GO:0020037">
    <property type="term" value="F:heme binding"/>
    <property type="evidence" value="ECO:0007669"/>
    <property type="project" value="InterPro"/>
</dbReference>
<evidence type="ECO:0000256" key="4">
    <source>
        <dbReference type="ARBA" id="ARBA00023004"/>
    </source>
</evidence>
<proteinExistence type="inferred from homology"/>
<dbReference type="PRINTS" id="PR00385">
    <property type="entry name" value="P450"/>
</dbReference>
<dbReference type="PROSITE" id="PS00086">
    <property type="entry name" value="CYTOCHROME_P450"/>
    <property type="match status" value="1"/>
</dbReference>
<accession>A0AAU2HCI6</accession>
<keyword evidence="6" id="KW-0503">Monooxygenase</keyword>
<comment type="similarity">
    <text evidence="2 6">Belongs to the cytochrome P450 family.</text>
</comment>
<evidence type="ECO:0000256" key="2">
    <source>
        <dbReference type="ARBA" id="ARBA00010617"/>
    </source>
</evidence>
<dbReference type="AlphaFoldDB" id="A0AAU2HCI6"/>
<dbReference type="InterPro" id="IPR036396">
    <property type="entry name" value="Cyt_P450_sf"/>
</dbReference>
<dbReference type="RefSeq" id="WP_331723656.1">
    <property type="nucleotide sequence ID" value="NZ_CP108254.1"/>
</dbReference>
<keyword evidence="4 5" id="KW-0408">Iron</keyword>
<dbReference type="EMBL" id="CP108254">
    <property type="protein sequence ID" value="WTU45864.1"/>
    <property type="molecule type" value="Genomic_DNA"/>
</dbReference>
<feature type="binding site" description="axial binding residue" evidence="5">
    <location>
        <position position="393"/>
    </location>
    <ligand>
        <name>heme</name>
        <dbReference type="ChEBI" id="CHEBI:30413"/>
    </ligand>
    <ligandPart>
        <name>Fe</name>
        <dbReference type="ChEBI" id="CHEBI:18248"/>
    </ligandPart>
</feature>
<dbReference type="GO" id="GO:0004497">
    <property type="term" value="F:monooxygenase activity"/>
    <property type="evidence" value="ECO:0007669"/>
    <property type="project" value="UniProtKB-KW"/>
</dbReference>
<keyword evidence="5 6" id="KW-0349">Heme</keyword>
<dbReference type="PANTHER" id="PTHR24305">
    <property type="entry name" value="CYTOCHROME P450"/>
    <property type="match status" value="1"/>
</dbReference>
<dbReference type="InterPro" id="IPR050121">
    <property type="entry name" value="Cytochrome_P450_monoxygenase"/>
</dbReference>
<evidence type="ECO:0000313" key="7">
    <source>
        <dbReference type="EMBL" id="WTU45864.1"/>
    </source>
</evidence>
<dbReference type="GO" id="GO:0005506">
    <property type="term" value="F:iron ion binding"/>
    <property type="evidence" value="ECO:0007669"/>
    <property type="project" value="InterPro"/>
</dbReference>
<dbReference type="GO" id="GO:0016705">
    <property type="term" value="F:oxidoreductase activity, acting on paired donors, with incorporation or reduction of molecular oxygen"/>
    <property type="evidence" value="ECO:0007669"/>
    <property type="project" value="InterPro"/>
</dbReference>
<dbReference type="SUPFAM" id="SSF48264">
    <property type="entry name" value="Cytochrome P450"/>
    <property type="match status" value="1"/>
</dbReference>
<dbReference type="InterPro" id="IPR002403">
    <property type="entry name" value="Cyt_P450_E_grp-IV"/>
</dbReference>